<evidence type="ECO:0000256" key="2">
    <source>
        <dbReference type="ARBA" id="ARBA00022679"/>
    </source>
</evidence>
<dbReference type="GO" id="GO:0008865">
    <property type="term" value="F:fructokinase activity"/>
    <property type="evidence" value="ECO:0007669"/>
    <property type="project" value="UniProtKB-EC"/>
</dbReference>
<reference evidence="5 6" key="2">
    <citation type="submission" date="2015-01" db="EMBL/GenBank/DDBJ databases">
        <title>Complete genome sequence of Pyrinomonas methylaliphatogenes type strain K22T.</title>
        <authorList>
            <person name="Lee K.C.Y."/>
            <person name="Power J.F."/>
            <person name="Dunfield P.F."/>
            <person name="Morgan X.C."/>
            <person name="Huttenhower C."/>
            <person name="Stott M.B."/>
        </authorList>
    </citation>
    <scope>NUCLEOTIDE SEQUENCE [LARGE SCALE GENOMIC DNA]</scope>
    <source>
        <strain evidence="5 6">K22</strain>
    </source>
</reference>
<feature type="domain" description="Carbohydrate kinase PfkB" evidence="4">
    <location>
        <begin position="30"/>
        <end position="298"/>
    </location>
</feature>
<dbReference type="InterPro" id="IPR029056">
    <property type="entry name" value="Ribokinase-like"/>
</dbReference>
<dbReference type="Pfam" id="PF00294">
    <property type="entry name" value="PfkB"/>
    <property type="match status" value="1"/>
</dbReference>
<dbReference type="EC" id="2.7.1.4" evidence="5"/>
<dbReference type="CDD" id="cd01167">
    <property type="entry name" value="bac_FRK"/>
    <property type="match status" value="1"/>
</dbReference>
<evidence type="ECO:0000313" key="5">
    <source>
        <dbReference type="EMBL" id="CDM64360.1"/>
    </source>
</evidence>
<proteinExistence type="inferred from homology"/>
<sequence>MGSAANEKKRSRRLIVGLGEVLWDIFPEGKRLGGAPANFAYVCVALGERAAIASRVGRDELGEAALRALEERGLPPDWVQIDAAHPTGTVLVQLDERGDARFEITERVAWDYLEWTDRWRTLARSADAVCFGTLAQRSAPARATVRNFLRSTRDETLKVFDVNLRPPFYSREVLHESFSLADIAKLNREELRIVGDLFELDGSDEEMQARSLLDRFALQLVCVTRGAAGSLLVSARESIEHAAPRIEVVDTVGAGDAFTAVLTCLYLDRRPLALIGSIANRLAAWVATQPGAMPPLPESFLAEIADRDRFDDHEDCGSD</sequence>
<reference evidence="5 6" key="1">
    <citation type="submission" date="2013-12" db="EMBL/GenBank/DDBJ databases">
        <authorList>
            <person name="Stott M."/>
        </authorList>
    </citation>
    <scope>NUCLEOTIDE SEQUENCE [LARGE SCALE GENOMIC DNA]</scope>
    <source>
        <strain evidence="5 6">K22</strain>
    </source>
</reference>
<dbReference type="SUPFAM" id="SSF53613">
    <property type="entry name" value="Ribokinase-like"/>
    <property type="match status" value="1"/>
</dbReference>
<dbReference type="InterPro" id="IPR002173">
    <property type="entry name" value="Carboh/pur_kinase_PfkB_CS"/>
</dbReference>
<comment type="similarity">
    <text evidence="1">Belongs to the carbohydrate kinase PfkB family.</text>
</comment>
<evidence type="ECO:0000313" key="6">
    <source>
        <dbReference type="Proteomes" id="UP000031518"/>
    </source>
</evidence>
<gene>
    <name evidence="5" type="ORF">PYK22_00353</name>
</gene>
<organism evidence="5 6">
    <name type="scientific">Pyrinomonas methylaliphatogenes</name>
    <dbReference type="NCBI Taxonomy" id="454194"/>
    <lineage>
        <taxon>Bacteria</taxon>
        <taxon>Pseudomonadati</taxon>
        <taxon>Acidobacteriota</taxon>
        <taxon>Blastocatellia</taxon>
        <taxon>Blastocatellales</taxon>
        <taxon>Pyrinomonadaceae</taxon>
        <taxon>Pyrinomonas</taxon>
    </lineage>
</organism>
<dbReference type="Proteomes" id="UP000031518">
    <property type="component" value="Unassembled WGS sequence"/>
</dbReference>
<dbReference type="Gene3D" id="3.40.1190.20">
    <property type="match status" value="1"/>
</dbReference>
<dbReference type="RefSeq" id="WP_041973795.1">
    <property type="nucleotide sequence ID" value="NZ_CBXV010000002.1"/>
</dbReference>
<keyword evidence="2 5" id="KW-0808">Transferase</keyword>
<keyword evidence="6" id="KW-1185">Reference proteome</keyword>
<protein>
    <submittedName>
        <fullName evidence="5">Sugar kinase, ribokinase</fullName>
        <ecNumber evidence="5">2.7.1.4</ecNumber>
    </submittedName>
</protein>
<evidence type="ECO:0000259" key="4">
    <source>
        <dbReference type="Pfam" id="PF00294"/>
    </source>
</evidence>
<name>A0A0B6WW28_9BACT</name>
<dbReference type="STRING" id="454194.PYK22_00353"/>
<dbReference type="PANTHER" id="PTHR43085:SF57">
    <property type="entry name" value="CARBOHYDRATE KINASE PFKB DOMAIN-CONTAINING PROTEIN"/>
    <property type="match status" value="1"/>
</dbReference>
<dbReference type="OrthoDB" id="9775849at2"/>
<accession>A0A0B6WW28</accession>
<dbReference type="EMBL" id="CBXV010000002">
    <property type="protein sequence ID" value="CDM64360.1"/>
    <property type="molecule type" value="Genomic_DNA"/>
</dbReference>
<evidence type="ECO:0000256" key="1">
    <source>
        <dbReference type="ARBA" id="ARBA00010688"/>
    </source>
</evidence>
<dbReference type="InterPro" id="IPR011611">
    <property type="entry name" value="PfkB_dom"/>
</dbReference>
<dbReference type="PROSITE" id="PS00583">
    <property type="entry name" value="PFKB_KINASES_1"/>
    <property type="match status" value="1"/>
</dbReference>
<evidence type="ECO:0000256" key="3">
    <source>
        <dbReference type="ARBA" id="ARBA00022777"/>
    </source>
</evidence>
<dbReference type="AlphaFoldDB" id="A0A0B6WW28"/>
<dbReference type="PANTHER" id="PTHR43085">
    <property type="entry name" value="HEXOKINASE FAMILY MEMBER"/>
    <property type="match status" value="1"/>
</dbReference>
<keyword evidence="3 5" id="KW-0418">Kinase</keyword>
<dbReference type="InterPro" id="IPR050306">
    <property type="entry name" value="PfkB_Carbo_kinase"/>
</dbReference>